<feature type="chain" id="PRO_5045059792" evidence="2">
    <location>
        <begin position="20"/>
        <end position="779"/>
    </location>
</feature>
<dbReference type="Proteomes" id="UP001467690">
    <property type="component" value="Unassembled WGS sequence"/>
</dbReference>
<dbReference type="SUPFAM" id="SSF55486">
    <property type="entry name" value="Metalloproteases ('zincins'), catalytic domain"/>
    <property type="match status" value="1"/>
</dbReference>
<keyword evidence="4" id="KW-1185">Reference proteome</keyword>
<dbReference type="EMBL" id="JBELOE010000078">
    <property type="protein sequence ID" value="MER2491043.1"/>
    <property type="molecule type" value="Genomic_DNA"/>
</dbReference>
<dbReference type="InterPro" id="IPR024079">
    <property type="entry name" value="MetalloPept_cat_dom_sf"/>
</dbReference>
<evidence type="ECO:0000313" key="3">
    <source>
        <dbReference type="EMBL" id="MER2491043.1"/>
    </source>
</evidence>
<dbReference type="Pfam" id="PF13583">
    <property type="entry name" value="Reprolysin_4"/>
    <property type="match status" value="1"/>
</dbReference>
<evidence type="ECO:0000256" key="1">
    <source>
        <dbReference type="SAM" id="MobiDB-lite"/>
    </source>
</evidence>
<comment type="caution">
    <text evidence="3">The sequence shown here is derived from an EMBL/GenBank/DDBJ whole genome shotgun (WGS) entry which is preliminary data.</text>
</comment>
<gene>
    <name evidence="3" type="ORF">ABS311_04015</name>
</gene>
<proteinExistence type="predicted"/>
<evidence type="ECO:0000313" key="4">
    <source>
        <dbReference type="Proteomes" id="UP001467690"/>
    </source>
</evidence>
<accession>A0ABV1RDP0</accession>
<reference evidence="3 4" key="1">
    <citation type="submission" date="2024-06" db="EMBL/GenBank/DDBJ databases">
        <authorList>
            <person name="Chen R.Y."/>
        </authorList>
    </citation>
    <scope>NUCLEOTIDE SEQUENCE [LARGE SCALE GENOMIC DNA]</scope>
    <source>
        <strain evidence="3 4">D2</strain>
    </source>
</reference>
<protein>
    <submittedName>
        <fullName evidence="3">Reprolysin-like metallopeptidase</fullName>
    </submittedName>
</protein>
<feature type="region of interest" description="Disordered" evidence="1">
    <location>
        <begin position="716"/>
        <end position="756"/>
    </location>
</feature>
<feature type="compositionally biased region" description="Pro residues" evidence="1">
    <location>
        <begin position="721"/>
        <end position="738"/>
    </location>
</feature>
<feature type="signal peptide" evidence="2">
    <location>
        <begin position="1"/>
        <end position="19"/>
    </location>
</feature>
<dbReference type="PANTHER" id="PTHR11905">
    <property type="entry name" value="ADAM A DISINTEGRIN AND METALLOPROTEASE DOMAIN"/>
    <property type="match status" value="1"/>
</dbReference>
<evidence type="ECO:0000256" key="2">
    <source>
        <dbReference type="SAM" id="SignalP"/>
    </source>
</evidence>
<keyword evidence="2" id="KW-0732">Signal</keyword>
<sequence length="779" mass="84188">MKKLITPILLCCLPILGHAWEEVAVESVSNSENTQVITGYKMNSLSTQQIEKLKSLKANESAILDLPNELNQRIQFIVKFDPILPSALQQAYPDIRTYQGYQIDKPENTGRFDTGPNGFHAMFTHNNQTFYLDPAAQGVYKFYRYQHGELKDSVLHKDAPATPTAARGALAENPGLTTFRLAVSTTAEYTSFFGSKTAALNAITTTINRVNQIYLRDLAIKLQLVNNMDALIFTSSSTDPYKNNDPSADIKAAQTTIDETIGSDNYDIGHVFGTDGGGLAQVGAVCRTGFKAQGLTGTRRPTGEAFNVDFVAHEIGHQFGANHTFNGTAGFCGGEDARQSQSAYELGGGVTIMGYAGICSDNGQNENIQNSSIAAFHVKTIEEIHQYIRFGAGRFCGTYTNDGNQPPEIQTNLTTMTIPAETPFILSATANDSDSLNLLYSWEQYDLGDETTDRSDWANAINGPTFRNYLPTAGSTRYVPNLDDLVFERSTNAEILPKSSRDLNFKLVVRDGDGAVVTEQLTLNVDGTTGPFKVLSPSAEQNFNGRQTINVTWDVAGTDSLCSHVDILMTDDFGASFNHTLANSVNNSGSATVELPNISALQSKIMVMCSEQTFFNLSEGFFSIQADESPLITGQKATGIEQGESFEITPASLIIDDINDTSFTLSADTGSNYSLVNNTVTPNADFSGQLQVPVQVSDGANQSNEFNFTITVAEVSEPEPEPTPSPTPSPTPTPTPSPEPEDDTPNVTIKAGSSGSSNGILVLILGIAALIRRSRLKLK</sequence>
<dbReference type="PANTHER" id="PTHR11905:SF159">
    <property type="entry name" value="ADAM METALLOPROTEASE"/>
    <property type="match status" value="1"/>
</dbReference>
<dbReference type="RefSeq" id="WP_350400778.1">
    <property type="nucleotide sequence ID" value="NZ_JBELOE010000078.1"/>
</dbReference>
<dbReference type="Gene3D" id="3.40.390.10">
    <property type="entry name" value="Collagenase (Catalytic Domain)"/>
    <property type="match status" value="1"/>
</dbReference>
<organism evidence="3 4">
    <name type="scientific">Catenovulum sediminis</name>
    <dbReference type="NCBI Taxonomy" id="1740262"/>
    <lineage>
        <taxon>Bacteria</taxon>
        <taxon>Pseudomonadati</taxon>
        <taxon>Pseudomonadota</taxon>
        <taxon>Gammaproteobacteria</taxon>
        <taxon>Alteromonadales</taxon>
        <taxon>Alteromonadaceae</taxon>
        <taxon>Catenovulum</taxon>
    </lineage>
</organism>
<name>A0ABV1RDP0_9ALTE</name>